<evidence type="ECO:0000256" key="1">
    <source>
        <dbReference type="SAM" id="Phobius"/>
    </source>
</evidence>
<evidence type="ECO:0000313" key="3">
    <source>
        <dbReference type="EMBL" id="AOV08026.1"/>
    </source>
</evidence>
<gene>
    <name evidence="3" type="ORF">BI350_11085</name>
</gene>
<feature type="domain" description="DUF6843" evidence="2">
    <location>
        <begin position="105"/>
        <end position="217"/>
    </location>
</feature>
<evidence type="ECO:0000259" key="2">
    <source>
        <dbReference type="Pfam" id="PF20862"/>
    </source>
</evidence>
<feature type="transmembrane region" description="Helical" evidence="1">
    <location>
        <begin position="47"/>
        <end position="70"/>
    </location>
</feature>
<keyword evidence="1" id="KW-0472">Membrane</keyword>
<protein>
    <recommendedName>
        <fullName evidence="2">DUF6843 domain-containing protein</fullName>
    </recommendedName>
</protein>
<dbReference type="KEGG" id="surl:BI350_11085"/>
<keyword evidence="1" id="KW-1133">Transmembrane helix</keyword>
<keyword evidence="4" id="KW-1185">Reference proteome</keyword>
<feature type="transmembrane region" description="Helical" evidence="1">
    <location>
        <begin position="7"/>
        <end position="27"/>
    </location>
</feature>
<dbReference type="AlphaFoldDB" id="A0A1D8JH46"/>
<organism evidence="3 4">
    <name type="scientific">Sporosarcina ureilytica</name>
    <dbReference type="NCBI Taxonomy" id="298596"/>
    <lineage>
        <taxon>Bacteria</taxon>
        <taxon>Bacillati</taxon>
        <taxon>Bacillota</taxon>
        <taxon>Bacilli</taxon>
        <taxon>Bacillales</taxon>
        <taxon>Caryophanaceae</taxon>
        <taxon>Sporosarcina</taxon>
    </lineage>
</organism>
<keyword evidence="1" id="KW-0812">Transmembrane</keyword>
<dbReference type="RefSeq" id="WP_075528173.1">
    <property type="nucleotide sequence ID" value="NZ_CP017560.1"/>
</dbReference>
<sequence>MRFLKIIFSTAILSSIISLIVSLITYIPVSKREPNVYYFSVWESFFFLMIYITPILLMLSITAYIFYLLFGKITRFSHIINVFLSIVMAAFITSIAIFFMNKTTETNDIYLISEGFEGDVYAFYNVKGAPMVETEDGYEVHVINEKGYFVTSELDMDYGTVTDQYFYVDEKGNRTPISHKCISPFGTGGFSTSAGDVDIDFRYTGFRLTKDKCSDEFMTENHGLGENAEKIIGEILQEYYGVEQ</sequence>
<evidence type="ECO:0000313" key="4">
    <source>
        <dbReference type="Proteomes" id="UP000185746"/>
    </source>
</evidence>
<dbReference type="Pfam" id="PF20862">
    <property type="entry name" value="DUF6843"/>
    <property type="match status" value="1"/>
</dbReference>
<proteinExistence type="predicted"/>
<reference evidence="3 4" key="1">
    <citation type="submission" date="2016-09" db="EMBL/GenBank/DDBJ databases">
        <title>Complete genome sequence of the Lysinibacillus sphaericus LMG 22257, a specie of Bacillus with ureolytic activity that can effectively biodeposit calcium carbonate.</title>
        <authorList>
            <person name="Yan W."/>
        </authorList>
    </citation>
    <scope>NUCLEOTIDE SEQUENCE [LARGE SCALE GENOMIC DNA]</scope>
    <source>
        <strain evidence="3 4">LMG 22257</strain>
    </source>
</reference>
<dbReference type="EMBL" id="CP017560">
    <property type="protein sequence ID" value="AOV08026.1"/>
    <property type="molecule type" value="Genomic_DNA"/>
</dbReference>
<name>A0A1D8JH46_9BACL</name>
<accession>A0A1D8JH46</accession>
<dbReference type="InterPro" id="IPR049293">
    <property type="entry name" value="DUF6843"/>
</dbReference>
<feature type="transmembrane region" description="Helical" evidence="1">
    <location>
        <begin position="82"/>
        <end position="100"/>
    </location>
</feature>
<dbReference type="Proteomes" id="UP000185746">
    <property type="component" value="Chromosome"/>
</dbReference>